<feature type="domain" description="J" evidence="2">
    <location>
        <begin position="105"/>
        <end position="165"/>
    </location>
</feature>
<name>A0A0M0JZZ2_9EUKA</name>
<evidence type="ECO:0000313" key="3">
    <source>
        <dbReference type="EMBL" id="KOO32216.1"/>
    </source>
</evidence>
<feature type="region of interest" description="Disordered" evidence="1">
    <location>
        <begin position="298"/>
        <end position="319"/>
    </location>
</feature>
<feature type="region of interest" description="Disordered" evidence="1">
    <location>
        <begin position="390"/>
        <end position="432"/>
    </location>
</feature>
<evidence type="ECO:0000256" key="1">
    <source>
        <dbReference type="SAM" id="MobiDB-lite"/>
    </source>
</evidence>
<dbReference type="Proteomes" id="UP000037460">
    <property type="component" value="Unassembled WGS sequence"/>
</dbReference>
<feature type="compositionally biased region" description="Acidic residues" evidence="1">
    <location>
        <begin position="390"/>
        <end position="400"/>
    </location>
</feature>
<organism evidence="3 4">
    <name type="scientific">Chrysochromulina tobinii</name>
    <dbReference type="NCBI Taxonomy" id="1460289"/>
    <lineage>
        <taxon>Eukaryota</taxon>
        <taxon>Haptista</taxon>
        <taxon>Haptophyta</taxon>
        <taxon>Prymnesiophyceae</taxon>
        <taxon>Prymnesiales</taxon>
        <taxon>Chrysochromulinaceae</taxon>
        <taxon>Chrysochromulina</taxon>
    </lineage>
</organism>
<evidence type="ECO:0000313" key="4">
    <source>
        <dbReference type="Proteomes" id="UP000037460"/>
    </source>
</evidence>
<dbReference type="InterPro" id="IPR001623">
    <property type="entry name" value="DnaJ_domain"/>
</dbReference>
<feature type="compositionally biased region" description="Basic and acidic residues" evidence="1">
    <location>
        <begin position="414"/>
        <end position="432"/>
    </location>
</feature>
<comment type="caution">
    <text evidence="3">The sequence shown here is derived from an EMBL/GenBank/DDBJ whole genome shotgun (WGS) entry which is preliminary data.</text>
</comment>
<dbReference type="PROSITE" id="PS50076">
    <property type="entry name" value="DNAJ_2"/>
    <property type="match status" value="1"/>
</dbReference>
<feature type="region of interest" description="Disordered" evidence="1">
    <location>
        <begin position="523"/>
        <end position="582"/>
    </location>
</feature>
<dbReference type="SUPFAM" id="SSF46565">
    <property type="entry name" value="Chaperone J-domain"/>
    <property type="match status" value="1"/>
</dbReference>
<dbReference type="Gene3D" id="1.10.287.110">
    <property type="entry name" value="DnaJ domain"/>
    <property type="match status" value="1"/>
</dbReference>
<protein>
    <recommendedName>
        <fullName evidence="2">J domain-containing protein</fullName>
    </recommendedName>
</protein>
<dbReference type="InterPro" id="IPR036869">
    <property type="entry name" value="J_dom_sf"/>
</dbReference>
<dbReference type="AlphaFoldDB" id="A0A0M0JZZ2"/>
<dbReference type="OrthoDB" id="10250354at2759"/>
<dbReference type="EMBL" id="JWZX01001825">
    <property type="protein sequence ID" value="KOO32216.1"/>
    <property type="molecule type" value="Genomic_DNA"/>
</dbReference>
<sequence>MPPPLATVIEALVEELTYSPSTPLDKLALLERINAKLETQVNVKEVNKALYYMKDEGIVKNGVEMHGAMPTWLIGSAADPSALKAVAVAIAHAVLAAGKAGDHETVLSALGIAVKHDSPYASQRKAYLGLARLIHPDKLGDAFPGAKSAFQYLVKAYEALTAPEIADPSAAGKGGRGSKKAAAAAPKLARSNENCFRTRVRCPKCSAVWGTADSGLQPYEYSFLMQGLKSYVCCGCLFSFGCMSAVHECPYCHVENGYHPDEYHSQKLCHNCDGVFGFKLYPTGPQIEARLRAEVLERQQQRAQQRSQHAAREAKASVAAAKGPALSEAQQAARQEHLFCLGLIDECPRCGCMHDSKGVAAGSGTAAPKRRKGGALGERSGACVVVDDDGAAEEEDEEAEQQPQRGGRGSAAAEKAESRARRQHLRECTDRSAHARHYKQGLRCEKAKLDRVAKAAADEEVMNAAAWTRLGGTAETAWLLTDANVKKQCEQLGVVVQAEGVVMREAHAVASAVAEPKDDALLAPASEESSAGPSDQLQAEDDRAYKQRLKEEAAELMRAKKAAEASAGPSEQLQAEDDRAYKQRLKEEAAELNLKRAKKAAQMAAN</sequence>
<dbReference type="CDD" id="cd06257">
    <property type="entry name" value="DnaJ"/>
    <property type="match status" value="1"/>
</dbReference>
<proteinExistence type="predicted"/>
<gene>
    <name evidence="3" type="ORF">Ctob_010461</name>
</gene>
<feature type="compositionally biased region" description="Low complexity" evidence="1">
    <location>
        <begin position="523"/>
        <end position="534"/>
    </location>
</feature>
<accession>A0A0M0JZZ2</accession>
<evidence type="ECO:0000259" key="2">
    <source>
        <dbReference type="PROSITE" id="PS50076"/>
    </source>
</evidence>
<feature type="compositionally biased region" description="Basic and acidic residues" evidence="1">
    <location>
        <begin position="540"/>
        <end position="563"/>
    </location>
</feature>
<feature type="region of interest" description="Disordered" evidence="1">
    <location>
        <begin position="358"/>
        <end position="378"/>
    </location>
</feature>
<reference evidence="4" key="1">
    <citation type="journal article" date="2015" name="PLoS Genet.">
        <title>Genome Sequence and Transcriptome Analyses of Chrysochromulina tobin: Metabolic Tools for Enhanced Algal Fitness in the Prominent Order Prymnesiales (Haptophyceae).</title>
        <authorList>
            <person name="Hovde B.T."/>
            <person name="Deodato C.R."/>
            <person name="Hunsperger H.M."/>
            <person name="Ryken S.A."/>
            <person name="Yost W."/>
            <person name="Jha R.K."/>
            <person name="Patterson J."/>
            <person name="Monnat R.J. Jr."/>
            <person name="Barlow S.B."/>
            <person name="Starkenburg S.R."/>
            <person name="Cattolico R.A."/>
        </authorList>
    </citation>
    <scope>NUCLEOTIDE SEQUENCE</scope>
    <source>
        <strain evidence="4">CCMP291</strain>
    </source>
</reference>
<keyword evidence="4" id="KW-1185">Reference proteome</keyword>